<evidence type="ECO:0000256" key="1">
    <source>
        <dbReference type="ARBA" id="ARBA00023015"/>
    </source>
</evidence>
<dbReference type="OrthoDB" id="9807565at2"/>
<organism evidence="6 7">
    <name type="scientific">Lacibacter luteus</name>
    <dbReference type="NCBI Taxonomy" id="2508719"/>
    <lineage>
        <taxon>Bacteria</taxon>
        <taxon>Pseudomonadati</taxon>
        <taxon>Bacteroidota</taxon>
        <taxon>Chitinophagia</taxon>
        <taxon>Chitinophagales</taxon>
        <taxon>Chitinophagaceae</taxon>
        <taxon>Lacibacter</taxon>
    </lineage>
</organism>
<dbReference type="SMART" id="SM00421">
    <property type="entry name" value="HTH_LUXR"/>
    <property type="match status" value="1"/>
</dbReference>
<keyword evidence="1" id="KW-0805">Transcription regulation</keyword>
<proteinExistence type="predicted"/>
<dbReference type="InterPro" id="IPR000792">
    <property type="entry name" value="Tscrpt_reg_LuxR_C"/>
</dbReference>
<name>A0A4Q1CJQ0_9BACT</name>
<keyword evidence="3" id="KW-0804">Transcription</keyword>
<dbReference type="PANTHER" id="PTHR44688:SF16">
    <property type="entry name" value="DNA-BINDING TRANSCRIPTIONAL ACTIVATOR DEVR_DOSR"/>
    <property type="match status" value="1"/>
</dbReference>
<dbReference type="GO" id="GO:0003677">
    <property type="term" value="F:DNA binding"/>
    <property type="evidence" value="ECO:0007669"/>
    <property type="project" value="UniProtKB-KW"/>
</dbReference>
<evidence type="ECO:0000259" key="5">
    <source>
        <dbReference type="PROSITE" id="PS50043"/>
    </source>
</evidence>
<evidence type="ECO:0000313" key="6">
    <source>
        <dbReference type="EMBL" id="RXK60584.1"/>
    </source>
</evidence>
<dbReference type="Proteomes" id="UP000290204">
    <property type="component" value="Unassembled WGS sequence"/>
</dbReference>
<dbReference type="Pfam" id="PF00196">
    <property type="entry name" value="GerE"/>
    <property type="match status" value="1"/>
</dbReference>
<feature type="transmembrane region" description="Helical" evidence="4">
    <location>
        <begin position="41"/>
        <end position="59"/>
    </location>
</feature>
<feature type="domain" description="HTH luxR-type" evidence="5">
    <location>
        <begin position="92"/>
        <end position="157"/>
    </location>
</feature>
<accession>A0A4Q1CJQ0</accession>
<dbReference type="CDD" id="cd06170">
    <property type="entry name" value="LuxR_C_like"/>
    <property type="match status" value="1"/>
</dbReference>
<evidence type="ECO:0000313" key="7">
    <source>
        <dbReference type="Proteomes" id="UP000290204"/>
    </source>
</evidence>
<dbReference type="InterPro" id="IPR036388">
    <property type="entry name" value="WH-like_DNA-bd_sf"/>
</dbReference>
<gene>
    <name evidence="6" type="ORF">ESA94_08955</name>
</gene>
<keyword evidence="4" id="KW-1133">Transmembrane helix</keyword>
<dbReference type="PROSITE" id="PS50043">
    <property type="entry name" value="HTH_LUXR_2"/>
    <property type="match status" value="1"/>
</dbReference>
<dbReference type="PANTHER" id="PTHR44688">
    <property type="entry name" value="DNA-BINDING TRANSCRIPTIONAL ACTIVATOR DEVR_DOSR"/>
    <property type="match status" value="1"/>
</dbReference>
<feature type="transmembrane region" description="Helical" evidence="4">
    <location>
        <begin position="12"/>
        <end position="29"/>
    </location>
</feature>
<dbReference type="SUPFAM" id="SSF46894">
    <property type="entry name" value="C-terminal effector domain of the bipartite response regulators"/>
    <property type="match status" value="1"/>
</dbReference>
<dbReference type="InterPro" id="IPR016032">
    <property type="entry name" value="Sig_transdc_resp-reg_C-effctor"/>
</dbReference>
<dbReference type="Gene3D" id="1.10.10.10">
    <property type="entry name" value="Winged helix-like DNA-binding domain superfamily/Winged helix DNA-binding domain"/>
    <property type="match status" value="1"/>
</dbReference>
<sequence>MLRFLQKYKQVFLYAASLVALLLLLQVLQYKFLLLSHSFEIYILCIAILFTCLGIWLALKLVKPKKEIETIVVEKTVYQQELTEADKEAMERERQKLGLSNRETEVLQLMAEGLSNQEIAERLFLSLATIKTHSSNLFLKLDVKRRTQAVEKARQLGLIA</sequence>
<keyword evidence="4" id="KW-0472">Membrane</keyword>
<evidence type="ECO:0000256" key="2">
    <source>
        <dbReference type="ARBA" id="ARBA00023125"/>
    </source>
</evidence>
<evidence type="ECO:0000256" key="4">
    <source>
        <dbReference type="SAM" id="Phobius"/>
    </source>
</evidence>
<dbReference type="AlphaFoldDB" id="A0A4Q1CJQ0"/>
<dbReference type="GO" id="GO:0006355">
    <property type="term" value="P:regulation of DNA-templated transcription"/>
    <property type="evidence" value="ECO:0007669"/>
    <property type="project" value="InterPro"/>
</dbReference>
<comment type="caution">
    <text evidence="6">The sequence shown here is derived from an EMBL/GenBank/DDBJ whole genome shotgun (WGS) entry which is preliminary data.</text>
</comment>
<reference evidence="6 7" key="1">
    <citation type="submission" date="2019-01" db="EMBL/GenBank/DDBJ databases">
        <title>Lacibacter sp. strain TTM-7.</title>
        <authorList>
            <person name="Chen W.-M."/>
        </authorList>
    </citation>
    <scope>NUCLEOTIDE SEQUENCE [LARGE SCALE GENOMIC DNA]</scope>
    <source>
        <strain evidence="6 7">TTM-7</strain>
    </source>
</reference>
<dbReference type="PRINTS" id="PR00038">
    <property type="entry name" value="HTHLUXR"/>
</dbReference>
<evidence type="ECO:0000256" key="3">
    <source>
        <dbReference type="ARBA" id="ARBA00023163"/>
    </source>
</evidence>
<keyword evidence="2" id="KW-0238">DNA-binding</keyword>
<protein>
    <submittedName>
        <fullName evidence="6">Response regulator transcription factor</fullName>
    </submittedName>
</protein>
<dbReference type="RefSeq" id="WP_129130545.1">
    <property type="nucleotide sequence ID" value="NZ_SDHW01000002.1"/>
</dbReference>
<dbReference type="EMBL" id="SDHW01000002">
    <property type="protein sequence ID" value="RXK60584.1"/>
    <property type="molecule type" value="Genomic_DNA"/>
</dbReference>
<keyword evidence="4" id="KW-0812">Transmembrane</keyword>
<keyword evidence="7" id="KW-1185">Reference proteome</keyword>
<dbReference type="PROSITE" id="PS00622">
    <property type="entry name" value="HTH_LUXR_1"/>
    <property type="match status" value="1"/>
</dbReference>